<name>A0ABY4GX92_9BACI</name>
<evidence type="ECO:0000313" key="1">
    <source>
        <dbReference type="EMBL" id="UOQ92787.1"/>
    </source>
</evidence>
<protein>
    <submittedName>
        <fullName evidence="1">Competence protein ComK</fullName>
    </submittedName>
</protein>
<organism evidence="1 2">
    <name type="scientific">Halobacillus shinanisalinarum</name>
    <dbReference type="NCBI Taxonomy" id="2932258"/>
    <lineage>
        <taxon>Bacteria</taxon>
        <taxon>Bacillati</taxon>
        <taxon>Bacillota</taxon>
        <taxon>Bacilli</taxon>
        <taxon>Bacillales</taxon>
        <taxon>Bacillaceae</taxon>
        <taxon>Halobacillus</taxon>
    </lineage>
</organism>
<dbReference type="InterPro" id="IPR010461">
    <property type="entry name" value="ComK"/>
</dbReference>
<dbReference type="Proteomes" id="UP000831880">
    <property type="component" value="Chromosome"/>
</dbReference>
<sequence>MDYVQTREYEVNPQTMALIAKYDEHGQVITEVIESGGRFDLYFYPGHIIDQSCRYFASSLEGRMAGTKQVAGFTHKPPIVISQKMGMYFFPIISPKRKECSWIAHKYIRNCNPALDHTTIIHFVNGVSVNVPVSQGMIANQIQRTAQFRITLEDRLSNFPTPPPLASQAERIAENLDKLK</sequence>
<gene>
    <name evidence="1" type="ORF">MUO14_20610</name>
</gene>
<dbReference type="EMBL" id="CP095074">
    <property type="protein sequence ID" value="UOQ92787.1"/>
    <property type="molecule type" value="Genomic_DNA"/>
</dbReference>
<dbReference type="RefSeq" id="WP_244752393.1">
    <property type="nucleotide sequence ID" value="NZ_CP095074.1"/>
</dbReference>
<evidence type="ECO:0000313" key="2">
    <source>
        <dbReference type="Proteomes" id="UP000831880"/>
    </source>
</evidence>
<proteinExistence type="predicted"/>
<reference evidence="1 2" key="1">
    <citation type="submission" date="2022-04" db="EMBL/GenBank/DDBJ databases">
        <title>Halobacillus sp. isolated from saltern.</title>
        <authorList>
            <person name="Won M."/>
            <person name="Lee C.-M."/>
            <person name="Woen H.-Y."/>
            <person name="Kwon S.-W."/>
        </authorList>
    </citation>
    <scope>NUCLEOTIDE SEQUENCE [LARGE SCALE GENOMIC DNA]</scope>
    <source>
        <strain evidence="1 2">SSTM10-2</strain>
    </source>
</reference>
<accession>A0ABY4GX92</accession>
<dbReference type="Pfam" id="PF06338">
    <property type="entry name" value="ComK"/>
    <property type="match status" value="1"/>
</dbReference>
<dbReference type="PIRSF" id="PIRSF011560">
    <property type="entry name" value="ComK"/>
    <property type="match status" value="1"/>
</dbReference>
<keyword evidence="2" id="KW-1185">Reference proteome</keyword>